<keyword evidence="3" id="KW-1185">Reference proteome</keyword>
<dbReference type="Proteomes" id="UP000036987">
    <property type="component" value="Unassembled WGS sequence"/>
</dbReference>
<evidence type="ECO:0000256" key="1">
    <source>
        <dbReference type="SAM" id="MobiDB-lite"/>
    </source>
</evidence>
<protein>
    <submittedName>
        <fullName evidence="2">Uncharacterized protein</fullName>
    </submittedName>
</protein>
<accession>A0A0K9Q5J8</accession>
<dbReference type="PANTHER" id="PTHR33984:SF2">
    <property type="entry name" value="OS02G0717600 PROTEIN"/>
    <property type="match status" value="1"/>
</dbReference>
<feature type="region of interest" description="Disordered" evidence="1">
    <location>
        <begin position="1"/>
        <end position="20"/>
    </location>
</feature>
<gene>
    <name evidence="2" type="ORF">ZOSMA_101G00480</name>
</gene>
<feature type="region of interest" description="Disordered" evidence="1">
    <location>
        <begin position="424"/>
        <end position="459"/>
    </location>
</feature>
<proteinExistence type="predicted"/>
<dbReference type="PANTHER" id="PTHR33984">
    <property type="entry name" value="OS02G0717600 PROTEIN"/>
    <property type="match status" value="1"/>
</dbReference>
<name>A0A0K9Q5J8_ZOSMR</name>
<dbReference type="STRING" id="29655.A0A0K9Q5J8"/>
<comment type="caution">
    <text evidence="2">The sequence shown here is derived from an EMBL/GenBank/DDBJ whole genome shotgun (WGS) entry which is preliminary data.</text>
</comment>
<dbReference type="OrthoDB" id="59661at2759"/>
<dbReference type="EMBL" id="LFYR01000025">
    <property type="protein sequence ID" value="KMZ76464.1"/>
    <property type="molecule type" value="Genomic_DNA"/>
</dbReference>
<reference evidence="3" key="1">
    <citation type="journal article" date="2016" name="Nature">
        <title>The genome of the seagrass Zostera marina reveals angiosperm adaptation to the sea.</title>
        <authorList>
            <person name="Olsen J.L."/>
            <person name="Rouze P."/>
            <person name="Verhelst B."/>
            <person name="Lin Y.-C."/>
            <person name="Bayer T."/>
            <person name="Collen J."/>
            <person name="Dattolo E."/>
            <person name="De Paoli E."/>
            <person name="Dittami S."/>
            <person name="Maumus F."/>
            <person name="Michel G."/>
            <person name="Kersting A."/>
            <person name="Lauritano C."/>
            <person name="Lohaus R."/>
            <person name="Toepel M."/>
            <person name="Tonon T."/>
            <person name="Vanneste K."/>
            <person name="Amirebrahimi M."/>
            <person name="Brakel J."/>
            <person name="Bostroem C."/>
            <person name="Chovatia M."/>
            <person name="Grimwood J."/>
            <person name="Jenkins J.W."/>
            <person name="Jueterbock A."/>
            <person name="Mraz A."/>
            <person name="Stam W.T."/>
            <person name="Tice H."/>
            <person name="Bornberg-Bauer E."/>
            <person name="Green P.J."/>
            <person name="Pearson G.A."/>
            <person name="Procaccini G."/>
            <person name="Duarte C.M."/>
            <person name="Schmutz J."/>
            <person name="Reusch T.B.H."/>
            <person name="Van de Peer Y."/>
        </authorList>
    </citation>
    <scope>NUCLEOTIDE SEQUENCE [LARGE SCALE GENOMIC DNA]</scope>
    <source>
        <strain evidence="3">cv. Finnish</strain>
    </source>
</reference>
<sequence length="488" mass="53399">MDRKRNSSNSSSSSEGGFPSSATKVLAIECVTAESSKNEEWNRNKLRSGDIVEEIQIGESSAVKAPFKRGKSGVNKLLHGSFKKGETSIIVRVRRGRMSGIGDDRHRFLQDYIELASCIVPHNLQASSSGKKQYVLRSINDPTYAVGFVDRTENECFQMQGSKSSRVATALSKAQLQDGYVAYPWERKMKDSLPILQSSCFLSLLILPRSTEAAGFLYNTMEDTLARANSWLNSSQSSGVPIVFMNIQTESLLTKISGDAATSAVSAGSLSDLSNLANASLYGFEDYHGVDIGVVKAVRIWYTPVAGEYAIEIKLMEGDTKLGFAISRTEEGFLYISSVVDDDDPGLPSTRSGLRDLYKEAGRVGKLIVISRVSNEKVLPWMVSSAGAIRCYDTVSLSQKLSLHRHAMQSILIHVLMWDRQNPPPPPHISSSYQTPESSGGGAQSGPQPIMLPPTPDQMMQNLSLNDEGRMVRDGSGEASFRFIDFPI</sequence>
<organism evidence="2 3">
    <name type="scientific">Zostera marina</name>
    <name type="common">Eelgrass</name>
    <dbReference type="NCBI Taxonomy" id="29655"/>
    <lineage>
        <taxon>Eukaryota</taxon>
        <taxon>Viridiplantae</taxon>
        <taxon>Streptophyta</taxon>
        <taxon>Embryophyta</taxon>
        <taxon>Tracheophyta</taxon>
        <taxon>Spermatophyta</taxon>
        <taxon>Magnoliopsida</taxon>
        <taxon>Liliopsida</taxon>
        <taxon>Zosteraceae</taxon>
        <taxon>Zostera</taxon>
    </lineage>
</organism>
<evidence type="ECO:0000313" key="2">
    <source>
        <dbReference type="EMBL" id="KMZ76464.1"/>
    </source>
</evidence>
<dbReference type="OMA" id="SWHRMAP"/>
<evidence type="ECO:0000313" key="3">
    <source>
        <dbReference type="Proteomes" id="UP000036987"/>
    </source>
</evidence>
<dbReference type="AlphaFoldDB" id="A0A0K9Q5J8"/>